<dbReference type="PANTHER" id="PTHR43582">
    <property type="entry name" value="LINEARMYCIN RESISTANCE ATP-BINDING PROTEIN LNRL"/>
    <property type="match status" value="1"/>
</dbReference>
<keyword evidence="2 4" id="KW-0067">ATP-binding</keyword>
<dbReference type="GO" id="GO:0005524">
    <property type="term" value="F:ATP binding"/>
    <property type="evidence" value="ECO:0007669"/>
    <property type="project" value="UniProtKB-KW"/>
</dbReference>
<dbReference type="KEGG" id="enn:FRE64_13085"/>
<dbReference type="OrthoDB" id="9771863at2"/>
<dbReference type="InterPro" id="IPR003593">
    <property type="entry name" value="AAA+_ATPase"/>
</dbReference>
<dbReference type="AlphaFoldDB" id="A0A5B8NQG6"/>
<protein>
    <submittedName>
        <fullName evidence="4">ATP-binding cassette domain-containing protein</fullName>
    </submittedName>
</protein>
<dbReference type="Pfam" id="PF00005">
    <property type="entry name" value="ABC_tran"/>
    <property type="match status" value="1"/>
</dbReference>
<dbReference type="Gene3D" id="3.40.50.300">
    <property type="entry name" value="P-loop containing nucleotide triphosphate hydrolases"/>
    <property type="match status" value="1"/>
</dbReference>
<evidence type="ECO:0000313" key="5">
    <source>
        <dbReference type="Proteomes" id="UP000318453"/>
    </source>
</evidence>
<dbReference type="PROSITE" id="PS50893">
    <property type="entry name" value="ABC_TRANSPORTER_2"/>
    <property type="match status" value="1"/>
</dbReference>
<sequence length="265" mass="29356">MGIVEIQQLTRRFKSAVAVDSLNLVVEAGEIFGLLGPNGAGKSTTIKMLTTLLPVTSGEVKIKHCNLTQNPAQVRQLIGYVPQSLSVDGSLTGYENLLMVAKLYNVPRQQQKTRIGEALAYVALEDASRQLVKRYSGGMIRRLEIAQALLHQPAVLFMDEPTVGLDPVARNALWELLKKIRTQLGTTIFLTTHFMEEADYLCDRVGIMHYGRLVAMGSPNELKASISEPEATLDRVFIHYTGDNLEARGNYRDISQTRSTARRLG</sequence>
<evidence type="ECO:0000256" key="2">
    <source>
        <dbReference type="ARBA" id="ARBA00022840"/>
    </source>
</evidence>
<reference evidence="4" key="1">
    <citation type="submission" date="2019-08" db="EMBL/GenBank/DDBJ databases">
        <title>Carotenoids and Carotenoid Binding Proteins in the Halophilic Cyanobacterium Euhalothece sp. ZM00.</title>
        <authorList>
            <person name="Cho S.M."/>
            <person name="Song J.Y."/>
            <person name="Park Y.-I."/>
        </authorList>
    </citation>
    <scope>NUCLEOTIDE SEQUENCE [LARGE SCALE GENOMIC DNA]</scope>
    <source>
        <strain evidence="4">Z-M001</strain>
    </source>
</reference>
<evidence type="ECO:0000313" key="4">
    <source>
        <dbReference type="EMBL" id="QDZ40791.1"/>
    </source>
</evidence>
<feature type="domain" description="ABC transporter" evidence="3">
    <location>
        <begin position="4"/>
        <end position="235"/>
    </location>
</feature>
<dbReference type="EMBL" id="CP042326">
    <property type="protein sequence ID" value="QDZ40791.1"/>
    <property type="molecule type" value="Genomic_DNA"/>
</dbReference>
<name>A0A5B8NQG6_9CHRO</name>
<proteinExistence type="predicted"/>
<evidence type="ECO:0000256" key="1">
    <source>
        <dbReference type="ARBA" id="ARBA00022741"/>
    </source>
</evidence>
<keyword evidence="5" id="KW-1185">Reference proteome</keyword>
<dbReference type="PANTHER" id="PTHR43582:SF2">
    <property type="entry name" value="LINEARMYCIN RESISTANCE ATP-BINDING PROTEIN LNRL"/>
    <property type="match status" value="1"/>
</dbReference>
<dbReference type="InterPro" id="IPR027417">
    <property type="entry name" value="P-loop_NTPase"/>
</dbReference>
<dbReference type="SUPFAM" id="SSF52540">
    <property type="entry name" value="P-loop containing nucleoside triphosphate hydrolases"/>
    <property type="match status" value="1"/>
</dbReference>
<gene>
    <name evidence="4" type="ORF">FRE64_13085</name>
</gene>
<dbReference type="InterPro" id="IPR017871">
    <property type="entry name" value="ABC_transporter-like_CS"/>
</dbReference>
<dbReference type="SMART" id="SM00382">
    <property type="entry name" value="AAA"/>
    <property type="match status" value="1"/>
</dbReference>
<evidence type="ECO:0000259" key="3">
    <source>
        <dbReference type="PROSITE" id="PS50893"/>
    </source>
</evidence>
<dbReference type="RefSeq" id="WP_146296631.1">
    <property type="nucleotide sequence ID" value="NZ_CP042326.1"/>
</dbReference>
<dbReference type="InterPro" id="IPR003439">
    <property type="entry name" value="ABC_transporter-like_ATP-bd"/>
</dbReference>
<organism evidence="4 5">
    <name type="scientific">Euhalothece natronophila Z-M001</name>
    <dbReference type="NCBI Taxonomy" id="522448"/>
    <lineage>
        <taxon>Bacteria</taxon>
        <taxon>Bacillati</taxon>
        <taxon>Cyanobacteriota</taxon>
        <taxon>Cyanophyceae</taxon>
        <taxon>Oscillatoriophycideae</taxon>
        <taxon>Chroococcales</taxon>
        <taxon>Halothecacae</taxon>
        <taxon>Halothece cluster</taxon>
        <taxon>Euhalothece</taxon>
    </lineage>
</organism>
<dbReference type="Proteomes" id="UP000318453">
    <property type="component" value="Chromosome"/>
</dbReference>
<accession>A0A5B8NQG6</accession>
<dbReference type="GO" id="GO:0016887">
    <property type="term" value="F:ATP hydrolysis activity"/>
    <property type="evidence" value="ECO:0007669"/>
    <property type="project" value="InterPro"/>
</dbReference>
<keyword evidence="1" id="KW-0547">Nucleotide-binding</keyword>
<dbReference type="PROSITE" id="PS00211">
    <property type="entry name" value="ABC_TRANSPORTER_1"/>
    <property type="match status" value="1"/>
</dbReference>